<keyword evidence="2" id="KW-1185">Reference proteome</keyword>
<accession>A0A1H4D7J6</accession>
<evidence type="ECO:0000313" key="2">
    <source>
        <dbReference type="Proteomes" id="UP000199394"/>
    </source>
</evidence>
<dbReference type="RefSeq" id="WP_176966706.1">
    <property type="nucleotide sequence ID" value="NZ_FNRK01000021.1"/>
</dbReference>
<protein>
    <submittedName>
        <fullName evidence="1">Uncharacterized protein</fullName>
    </submittedName>
</protein>
<evidence type="ECO:0000313" key="1">
    <source>
        <dbReference type="EMBL" id="SEA68704.1"/>
    </source>
</evidence>
<dbReference type="EMBL" id="FNRK01000021">
    <property type="protein sequence ID" value="SEA68704.1"/>
    <property type="molecule type" value="Genomic_DNA"/>
</dbReference>
<dbReference type="Proteomes" id="UP000199394">
    <property type="component" value="Unassembled WGS sequence"/>
</dbReference>
<dbReference type="STRING" id="81409.SAMN04515656_12131"/>
<proteinExistence type="predicted"/>
<dbReference type="AlphaFoldDB" id="A0A1H4D7J6"/>
<name>A0A1H4D7J6_9FIRM</name>
<organism evidence="1 2">
    <name type="scientific">Eubacterium aggregans</name>
    <dbReference type="NCBI Taxonomy" id="81409"/>
    <lineage>
        <taxon>Bacteria</taxon>
        <taxon>Bacillati</taxon>
        <taxon>Bacillota</taxon>
        <taxon>Clostridia</taxon>
        <taxon>Eubacteriales</taxon>
        <taxon>Eubacteriaceae</taxon>
        <taxon>Eubacterium</taxon>
    </lineage>
</organism>
<gene>
    <name evidence="1" type="ORF">SAMN04515656_12131</name>
</gene>
<sequence>MGGLTILPDSLIDAMVVNAKILLLLPAANTWENLKHGAILKKAREFLALGHRGGGSL</sequence>
<reference evidence="1 2" key="1">
    <citation type="submission" date="2016-10" db="EMBL/GenBank/DDBJ databases">
        <authorList>
            <person name="de Groot N.N."/>
        </authorList>
    </citation>
    <scope>NUCLEOTIDE SEQUENCE [LARGE SCALE GENOMIC DNA]</scope>
    <source>
        <strain evidence="1 2">SR12</strain>
    </source>
</reference>